<evidence type="ECO:0000256" key="2">
    <source>
        <dbReference type="RuleBase" id="RU364082"/>
    </source>
</evidence>
<dbReference type="InterPro" id="IPR005913">
    <property type="entry name" value="dTDP_dehydrorham_reduct"/>
</dbReference>
<dbReference type="PANTHER" id="PTHR10491:SF4">
    <property type="entry name" value="METHIONINE ADENOSYLTRANSFERASE 2 SUBUNIT BETA"/>
    <property type="match status" value="1"/>
</dbReference>
<dbReference type="AlphaFoldDB" id="A0A072NYP0"/>
<dbReference type="Gene3D" id="3.40.50.720">
    <property type="entry name" value="NAD(P)-binding Rossmann-like Domain"/>
    <property type="match status" value="1"/>
</dbReference>
<dbReference type="GO" id="GO:0019305">
    <property type="term" value="P:dTDP-rhamnose biosynthetic process"/>
    <property type="evidence" value="ECO:0007669"/>
    <property type="project" value="UniProtKB-UniPathway"/>
</dbReference>
<evidence type="ECO:0000313" key="4">
    <source>
        <dbReference type="EMBL" id="KEF38375.1"/>
    </source>
</evidence>
<name>A0A072NYP0_SCHAZ</name>
<accession>A0A072NYP0</accession>
<feature type="domain" description="RmlD-like substrate binding" evidence="3">
    <location>
        <begin position="1"/>
        <end position="243"/>
    </location>
</feature>
<organism evidence="4 5">
    <name type="scientific">Schinkia azotoformans MEV2011</name>
    <dbReference type="NCBI Taxonomy" id="1348973"/>
    <lineage>
        <taxon>Bacteria</taxon>
        <taxon>Bacillati</taxon>
        <taxon>Bacillota</taxon>
        <taxon>Bacilli</taxon>
        <taxon>Bacillales</taxon>
        <taxon>Bacillaceae</taxon>
        <taxon>Calidifontibacillus/Schinkia group</taxon>
        <taxon>Schinkia</taxon>
    </lineage>
</organism>
<dbReference type="PANTHER" id="PTHR10491">
    <property type="entry name" value="DTDP-4-DEHYDRORHAMNOSE REDUCTASE"/>
    <property type="match status" value="1"/>
</dbReference>
<reference evidence="4 5" key="1">
    <citation type="submission" date="2014-04" db="EMBL/GenBank/DDBJ databases">
        <title>Draft genome sequence of Bacillus azotoformans MEV2011, a (co-) denitrifying strain unable to grow in the presence of oxygen.</title>
        <authorList>
            <person name="Nielsen M."/>
            <person name="Schreiber L."/>
            <person name="Finster K."/>
            <person name="Schramm A."/>
        </authorList>
    </citation>
    <scope>NUCLEOTIDE SEQUENCE [LARGE SCALE GENOMIC DNA]</scope>
    <source>
        <strain evidence="4 5">MEV2011</strain>
    </source>
</reference>
<dbReference type="Gene3D" id="3.90.25.10">
    <property type="entry name" value="UDP-galactose 4-epimerase, domain 1"/>
    <property type="match status" value="1"/>
</dbReference>
<sequence length="260" mass="29498">MDITNELEVKRKITDINPDIVIHCAAYTNVDKAEADRDSAFLINGIGTRNVVLASESIHSKLIYISTDYVFDGSSSTPYHEFSPVSPLNVYGQSKLAGESYVRDFHSRFFIVRTSWVFGAEGDNFVKKMLKLYHTTEQLTVINDQVGCPTYTVDLAMSIVELMISDKYGIYHISNTGSCSWFEFAKEIFRQSNIQANLKPCTTEELSRPAKRPMYSVMDHVGLRINSFSILPHWQDALNRFLIQIGRKQSPDFSNNIDEG</sequence>
<dbReference type="NCBIfam" id="TIGR01214">
    <property type="entry name" value="rmlD"/>
    <property type="match status" value="1"/>
</dbReference>
<evidence type="ECO:0000259" key="3">
    <source>
        <dbReference type="Pfam" id="PF04321"/>
    </source>
</evidence>
<dbReference type="InterPro" id="IPR029903">
    <property type="entry name" value="RmlD-like-bd"/>
</dbReference>
<dbReference type="CDD" id="cd05254">
    <property type="entry name" value="dTDP_HR_like_SDR_e"/>
    <property type="match status" value="1"/>
</dbReference>
<dbReference type="EC" id="1.1.1.133" evidence="2"/>
<dbReference type="InterPro" id="IPR036291">
    <property type="entry name" value="NAD(P)-bd_dom_sf"/>
</dbReference>
<protein>
    <recommendedName>
        <fullName evidence="2">dTDP-4-dehydrorhamnose reductase</fullName>
        <ecNumber evidence="2">1.1.1.133</ecNumber>
    </recommendedName>
</protein>
<comment type="similarity">
    <text evidence="1 2">Belongs to the dTDP-4-dehydrorhamnose reductase family.</text>
</comment>
<dbReference type="GO" id="GO:0005829">
    <property type="term" value="C:cytosol"/>
    <property type="evidence" value="ECO:0007669"/>
    <property type="project" value="TreeGrafter"/>
</dbReference>
<proteinExistence type="inferred from homology"/>
<gene>
    <name evidence="4" type="ORF">M670_02418</name>
</gene>
<keyword evidence="2 4" id="KW-0560">Oxidoreductase</keyword>
<dbReference type="Proteomes" id="UP000027936">
    <property type="component" value="Unassembled WGS sequence"/>
</dbReference>
<dbReference type="EMBL" id="JJRY01000008">
    <property type="protein sequence ID" value="KEF38375.1"/>
    <property type="molecule type" value="Genomic_DNA"/>
</dbReference>
<keyword evidence="2" id="KW-0521">NADP</keyword>
<dbReference type="GO" id="GO:0008831">
    <property type="term" value="F:dTDP-4-dehydrorhamnose reductase activity"/>
    <property type="evidence" value="ECO:0007669"/>
    <property type="project" value="UniProtKB-EC"/>
</dbReference>
<dbReference type="Pfam" id="PF04321">
    <property type="entry name" value="RmlD_sub_bind"/>
    <property type="match status" value="1"/>
</dbReference>
<comment type="pathway">
    <text evidence="2">Carbohydrate biosynthesis; dTDP-L-rhamnose biosynthesis.</text>
</comment>
<dbReference type="PATRIC" id="fig|1348973.3.peg.2335"/>
<evidence type="ECO:0000256" key="1">
    <source>
        <dbReference type="ARBA" id="ARBA00010944"/>
    </source>
</evidence>
<dbReference type="UniPathway" id="UPA00124"/>
<comment type="function">
    <text evidence="2">Catalyzes the reduction of dTDP-6-deoxy-L-lyxo-4-hexulose to yield dTDP-L-rhamnose.</text>
</comment>
<comment type="caution">
    <text evidence="4">The sequence shown here is derived from an EMBL/GenBank/DDBJ whole genome shotgun (WGS) entry which is preliminary data.</text>
</comment>
<evidence type="ECO:0000313" key="5">
    <source>
        <dbReference type="Proteomes" id="UP000027936"/>
    </source>
</evidence>
<dbReference type="SUPFAM" id="SSF51735">
    <property type="entry name" value="NAD(P)-binding Rossmann-fold domains"/>
    <property type="match status" value="1"/>
</dbReference>